<keyword evidence="1 4" id="KW-0808">Transferase</keyword>
<comment type="caution">
    <text evidence="4">The sequence shown here is derived from an EMBL/GenBank/DDBJ whole genome shotgun (WGS) entry which is preliminary data.</text>
</comment>
<evidence type="ECO:0000313" key="4">
    <source>
        <dbReference type="EMBL" id="OSY42143.1"/>
    </source>
</evidence>
<name>A0A1Y2N3S0_PSEAH</name>
<dbReference type="Gene3D" id="3.40.630.30">
    <property type="match status" value="1"/>
</dbReference>
<keyword evidence="5" id="KW-1185">Reference proteome</keyword>
<dbReference type="PANTHER" id="PTHR43877">
    <property type="entry name" value="AMINOALKYLPHOSPHONATE N-ACETYLTRANSFERASE-RELATED-RELATED"/>
    <property type="match status" value="1"/>
</dbReference>
<reference evidence="4 5" key="1">
    <citation type="submission" date="2016-09" db="EMBL/GenBank/DDBJ databases">
        <title>Pseudonocardia autotrophica DSM535, a candidate organism with high potential of specific P450 cytochromes.</title>
        <authorList>
            <person name="Grumaz C."/>
            <person name="Vainshtein Y."/>
            <person name="Kirstahler P."/>
            <person name="Sohn K."/>
        </authorList>
    </citation>
    <scope>NUCLEOTIDE SEQUENCE [LARGE SCALE GENOMIC DNA]</scope>
    <source>
        <strain evidence="4 5">DSM 535</strain>
    </source>
</reference>
<dbReference type="InterPro" id="IPR000182">
    <property type="entry name" value="GNAT_dom"/>
</dbReference>
<dbReference type="Proteomes" id="UP000194360">
    <property type="component" value="Unassembled WGS sequence"/>
</dbReference>
<evidence type="ECO:0000259" key="3">
    <source>
        <dbReference type="PROSITE" id="PS51186"/>
    </source>
</evidence>
<evidence type="ECO:0000256" key="2">
    <source>
        <dbReference type="ARBA" id="ARBA00023315"/>
    </source>
</evidence>
<dbReference type="OrthoDB" id="572496at2"/>
<organism evidence="4 5">
    <name type="scientific">Pseudonocardia autotrophica</name>
    <name type="common">Amycolata autotrophica</name>
    <name type="synonym">Nocardia autotrophica</name>
    <dbReference type="NCBI Taxonomy" id="2074"/>
    <lineage>
        <taxon>Bacteria</taxon>
        <taxon>Bacillati</taxon>
        <taxon>Actinomycetota</taxon>
        <taxon>Actinomycetes</taxon>
        <taxon>Pseudonocardiales</taxon>
        <taxon>Pseudonocardiaceae</taxon>
        <taxon>Pseudonocardia</taxon>
    </lineage>
</organism>
<dbReference type="GO" id="GO:0016747">
    <property type="term" value="F:acyltransferase activity, transferring groups other than amino-acyl groups"/>
    <property type="evidence" value="ECO:0007669"/>
    <property type="project" value="InterPro"/>
</dbReference>
<dbReference type="EMBL" id="MIGB01000006">
    <property type="protein sequence ID" value="OSY42143.1"/>
    <property type="molecule type" value="Genomic_DNA"/>
</dbReference>
<accession>A0A1Y2N3S0</accession>
<dbReference type="AlphaFoldDB" id="A0A1Y2N3S0"/>
<dbReference type="RefSeq" id="WP_085911927.1">
    <property type="nucleotide sequence ID" value="NZ_AP018920.1"/>
</dbReference>
<dbReference type="InterPro" id="IPR050832">
    <property type="entry name" value="Bact_Acetyltransf"/>
</dbReference>
<dbReference type="STRING" id="2074.BG845_01641"/>
<sequence length="166" mass="18285">MIRLATPADAPALREIERAAGEPFREIGLDVVADDEPPPAALLAAYATAGRAFVAERDGRPAGYLLTELVDGCAHLEQVSVLPGLRGSRIGERLVEHLAGWARDRRLPALTLTTYRDVPWNGPYWLQLGFRELIEIGPGLRAIRDDEIARGLDVWPRLAMRRDLGS</sequence>
<dbReference type="PROSITE" id="PS51186">
    <property type="entry name" value="GNAT"/>
    <property type="match status" value="1"/>
</dbReference>
<evidence type="ECO:0000313" key="5">
    <source>
        <dbReference type="Proteomes" id="UP000194360"/>
    </source>
</evidence>
<protein>
    <submittedName>
        <fullName evidence="4">Acetyltransferase (GNAT) family protein</fullName>
    </submittedName>
</protein>
<feature type="domain" description="N-acetyltransferase" evidence="3">
    <location>
        <begin position="1"/>
        <end position="161"/>
    </location>
</feature>
<evidence type="ECO:0000256" key="1">
    <source>
        <dbReference type="ARBA" id="ARBA00022679"/>
    </source>
</evidence>
<dbReference type="InterPro" id="IPR016181">
    <property type="entry name" value="Acyl_CoA_acyltransferase"/>
</dbReference>
<keyword evidence="2" id="KW-0012">Acyltransferase</keyword>
<dbReference type="Pfam" id="PF00583">
    <property type="entry name" value="Acetyltransf_1"/>
    <property type="match status" value="1"/>
</dbReference>
<gene>
    <name evidence="4" type="ORF">BG845_01641</name>
</gene>
<dbReference type="SUPFAM" id="SSF55729">
    <property type="entry name" value="Acyl-CoA N-acyltransferases (Nat)"/>
    <property type="match status" value="1"/>
</dbReference>
<proteinExistence type="predicted"/>
<dbReference type="CDD" id="cd04301">
    <property type="entry name" value="NAT_SF"/>
    <property type="match status" value="1"/>
</dbReference>